<organism evidence="3 4">
    <name type="scientific">Seminavis robusta</name>
    <dbReference type="NCBI Taxonomy" id="568900"/>
    <lineage>
        <taxon>Eukaryota</taxon>
        <taxon>Sar</taxon>
        <taxon>Stramenopiles</taxon>
        <taxon>Ochrophyta</taxon>
        <taxon>Bacillariophyta</taxon>
        <taxon>Bacillariophyceae</taxon>
        <taxon>Bacillariophycidae</taxon>
        <taxon>Naviculales</taxon>
        <taxon>Naviculaceae</taxon>
        <taxon>Seminavis</taxon>
    </lineage>
</organism>
<feature type="compositionally biased region" description="Polar residues" evidence="1">
    <location>
        <begin position="225"/>
        <end position="247"/>
    </location>
</feature>
<accession>A0A9N8H811</accession>
<sequence>MRLSLASSSLITLFCAPWALGFGSLSTPRRCPHTALSMSDSLTAAEEAALRAGAGAAALRPVPPPKLFEDDLLNDMQQCLLKLERRVNDGPGALSMLEVEEFEHATKRILQEMKLNEHNRPKPAPAFPEGLPTATGSVVEDTPAVATTGSVVPDRPEPVVANTDDNYANGIDISNDDGPAYDGTGGMGLSKGTVNTYVIPGMDEMSPDEYQKALQASISNRQANRVASGTYGNRGSTDYLNNLSQGSSGTGMVKKD</sequence>
<name>A0A9N8H811_9STRA</name>
<feature type="signal peptide" evidence="2">
    <location>
        <begin position="1"/>
        <end position="21"/>
    </location>
</feature>
<comment type="caution">
    <text evidence="3">The sequence shown here is derived from an EMBL/GenBank/DDBJ whole genome shotgun (WGS) entry which is preliminary data.</text>
</comment>
<proteinExistence type="predicted"/>
<reference evidence="3" key="1">
    <citation type="submission" date="2020-06" db="EMBL/GenBank/DDBJ databases">
        <authorList>
            <consortium name="Plant Systems Biology data submission"/>
        </authorList>
    </citation>
    <scope>NUCLEOTIDE SEQUENCE</scope>
    <source>
        <strain evidence="3">D6</strain>
    </source>
</reference>
<keyword evidence="4" id="KW-1185">Reference proteome</keyword>
<feature type="region of interest" description="Disordered" evidence="1">
    <location>
        <begin position="146"/>
        <end position="175"/>
    </location>
</feature>
<dbReference type="AlphaFoldDB" id="A0A9N8H811"/>
<protein>
    <submittedName>
        <fullName evidence="3">Uncharacterized protein</fullName>
    </submittedName>
</protein>
<evidence type="ECO:0000313" key="3">
    <source>
        <dbReference type="EMBL" id="CAB9504551.1"/>
    </source>
</evidence>
<dbReference type="OrthoDB" id="48286at2759"/>
<evidence type="ECO:0000256" key="2">
    <source>
        <dbReference type="SAM" id="SignalP"/>
    </source>
</evidence>
<feature type="chain" id="PRO_5040508234" evidence="2">
    <location>
        <begin position="22"/>
        <end position="256"/>
    </location>
</feature>
<evidence type="ECO:0000313" key="4">
    <source>
        <dbReference type="Proteomes" id="UP001153069"/>
    </source>
</evidence>
<feature type="region of interest" description="Disordered" evidence="1">
    <location>
        <begin position="225"/>
        <end position="256"/>
    </location>
</feature>
<dbReference type="EMBL" id="CAICTM010000199">
    <property type="protein sequence ID" value="CAB9504551.1"/>
    <property type="molecule type" value="Genomic_DNA"/>
</dbReference>
<keyword evidence="2" id="KW-0732">Signal</keyword>
<dbReference type="Proteomes" id="UP001153069">
    <property type="component" value="Unassembled WGS sequence"/>
</dbReference>
<gene>
    <name evidence="3" type="ORF">SEMRO_200_G084860.1</name>
</gene>
<evidence type="ECO:0000256" key="1">
    <source>
        <dbReference type="SAM" id="MobiDB-lite"/>
    </source>
</evidence>